<evidence type="ECO:0000256" key="2">
    <source>
        <dbReference type="ARBA" id="ARBA00022741"/>
    </source>
</evidence>
<dbReference type="PROSITE" id="PS50893">
    <property type="entry name" value="ABC_TRANSPORTER_2"/>
    <property type="match status" value="1"/>
</dbReference>
<dbReference type="Gene3D" id="3.40.50.300">
    <property type="entry name" value="P-loop containing nucleotide triphosphate hydrolases"/>
    <property type="match status" value="1"/>
</dbReference>
<evidence type="ECO:0000256" key="3">
    <source>
        <dbReference type="ARBA" id="ARBA00022840"/>
    </source>
</evidence>
<reference evidence="5 6" key="1">
    <citation type="journal article" date="2011" name="J. Bacteriol.">
        <title>Genome sequence of Taylorella equigenitalis MCE9, the causative agent of contagious equine metritis.</title>
        <authorList>
            <person name="Hebert L."/>
            <person name="Moumen B."/>
            <person name="Duquesne F."/>
            <person name="Breuil M.F."/>
            <person name="Laugier C."/>
            <person name="Batto J.M."/>
            <person name="Renault P."/>
            <person name="Petry S."/>
        </authorList>
    </citation>
    <scope>NUCLEOTIDE SEQUENCE [LARGE SCALE GENOMIC DNA]</scope>
    <source>
        <strain evidence="5 6">MCE9</strain>
    </source>
</reference>
<dbReference type="PANTHER" id="PTHR24220">
    <property type="entry name" value="IMPORT ATP-BINDING PROTEIN"/>
    <property type="match status" value="1"/>
</dbReference>
<dbReference type="Proteomes" id="UP000007472">
    <property type="component" value="Chromosome"/>
</dbReference>
<dbReference type="Pfam" id="PF00005">
    <property type="entry name" value="ABC_tran"/>
    <property type="match status" value="1"/>
</dbReference>
<dbReference type="EMBL" id="CP002456">
    <property type="protein sequence ID" value="ADU91135.1"/>
    <property type="molecule type" value="Genomic_DNA"/>
</dbReference>
<dbReference type="InterPro" id="IPR003439">
    <property type="entry name" value="ABC_transporter-like_ATP-bd"/>
</dbReference>
<keyword evidence="3 5" id="KW-0067">ATP-binding</keyword>
<accession>A0A654KFH7</accession>
<dbReference type="KEGG" id="teq:TEQUI_0181"/>
<dbReference type="GO" id="GO:0005886">
    <property type="term" value="C:plasma membrane"/>
    <property type="evidence" value="ECO:0007669"/>
    <property type="project" value="TreeGrafter"/>
</dbReference>
<dbReference type="SMART" id="SM00382">
    <property type="entry name" value="AAA"/>
    <property type="match status" value="1"/>
</dbReference>
<evidence type="ECO:0000256" key="1">
    <source>
        <dbReference type="ARBA" id="ARBA00022475"/>
    </source>
</evidence>
<evidence type="ECO:0000313" key="5">
    <source>
        <dbReference type="EMBL" id="ADU91135.1"/>
    </source>
</evidence>
<keyword evidence="1" id="KW-0472">Membrane</keyword>
<protein>
    <submittedName>
        <fullName evidence="5">ABC transporter, ATP-binding protein</fullName>
    </submittedName>
</protein>
<keyword evidence="1" id="KW-1003">Cell membrane</keyword>
<dbReference type="GO" id="GO:0005524">
    <property type="term" value="F:ATP binding"/>
    <property type="evidence" value="ECO:0007669"/>
    <property type="project" value="UniProtKB-KW"/>
</dbReference>
<dbReference type="InterPro" id="IPR003593">
    <property type="entry name" value="AAA+_ATPase"/>
</dbReference>
<gene>
    <name evidence="5" type="ordered locus">TEQUI_0181</name>
</gene>
<evidence type="ECO:0000259" key="4">
    <source>
        <dbReference type="PROSITE" id="PS50893"/>
    </source>
</evidence>
<organism evidence="5 6">
    <name type="scientific">Taylorella equigenitalis (strain MCE9)</name>
    <dbReference type="NCBI Taxonomy" id="937774"/>
    <lineage>
        <taxon>Bacteria</taxon>
        <taxon>Pseudomonadati</taxon>
        <taxon>Pseudomonadota</taxon>
        <taxon>Betaproteobacteria</taxon>
        <taxon>Burkholderiales</taxon>
        <taxon>Alcaligenaceae</taxon>
        <taxon>Taylorella</taxon>
    </lineage>
</organism>
<proteinExistence type="predicted"/>
<dbReference type="AlphaFoldDB" id="A0A654KFH7"/>
<dbReference type="InterPro" id="IPR027417">
    <property type="entry name" value="P-loop_NTPase"/>
</dbReference>
<name>A0A654KFH7_TAYEM</name>
<evidence type="ECO:0000313" key="6">
    <source>
        <dbReference type="Proteomes" id="UP000007472"/>
    </source>
</evidence>
<dbReference type="GO" id="GO:0016887">
    <property type="term" value="F:ATP hydrolysis activity"/>
    <property type="evidence" value="ECO:0007669"/>
    <property type="project" value="InterPro"/>
</dbReference>
<dbReference type="GO" id="GO:0022857">
    <property type="term" value="F:transmembrane transporter activity"/>
    <property type="evidence" value="ECO:0007669"/>
    <property type="project" value="TreeGrafter"/>
</dbReference>
<sequence length="233" mass="25751">MLEINKLEVTRGEGSQSFLIELPYFSVNNGDVVTLCGQSGCGKSTILEVIGLILKPNSLQSYTLNDVDIATPINKADHSKLAKLRSKNFGFILQTGGLLPFLSSIENIKLSCKIIGVEFDESWISPIIDRLEVRSLLNKYPSQLSIGERQRISFLRSIAHKPHVLLADEPTAALDPHKADELFNIILESVNALNMCAIIVTHDWGLVSKFQLPCYTAVVNKDKSIFSQVQVAL</sequence>
<dbReference type="InterPro" id="IPR015854">
    <property type="entry name" value="ABC_transpr_LolD-like"/>
</dbReference>
<feature type="domain" description="ABC transporter" evidence="4">
    <location>
        <begin position="4"/>
        <end position="231"/>
    </location>
</feature>
<dbReference type="SUPFAM" id="SSF52540">
    <property type="entry name" value="P-loop containing nucleoside triphosphate hydrolases"/>
    <property type="match status" value="1"/>
</dbReference>
<keyword evidence="2" id="KW-0547">Nucleotide-binding</keyword>